<organism evidence="5">
    <name type="scientific">Laccaria bicolor (strain S238N-H82 / ATCC MYA-4686)</name>
    <name type="common">Bicoloured deceiver</name>
    <name type="synonym">Laccaria laccata var. bicolor</name>
    <dbReference type="NCBI Taxonomy" id="486041"/>
    <lineage>
        <taxon>Eukaryota</taxon>
        <taxon>Fungi</taxon>
        <taxon>Dikarya</taxon>
        <taxon>Basidiomycota</taxon>
        <taxon>Agaricomycotina</taxon>
        <taxon>Agaricomycetes</taxon>
        <taxon>Agaricomycetidae</taxon>
        <taxon>Agaricales</taxon>
        <taxon>Agaricineae</taxon>
        <taxon>Hydnangiaceae</taxon>
        <taxon>Laccaria</taxon>
    </lineage>
</organism>
<dbReference type="STRING" id="486041.B0E587"/>
<proteinExistence type="predicted"/>
<dbReference type="InParanoid" id="B0E587"/>
<feature type="repeat" description="WD" evidence="3">
    <location>
        <begin position="82"/>
        <end position="124"/>
    </location>
</feature>
<dbReference type="PANTHER" id="PTHR19854">
    <property type="entry name" value="TRANSDUCIN BETA-LIKE 3"/>
    <property type="match status" value="1"/>
</dbReference>
<dbReference type="GeneID" id="6087011"/>
<keyword evidence="5" id="KW-1185">Reference proteome</keyword>
<dbReference type="PANTHER" id="PTHR19854:SF15">
    <property type="entry name" value="TRANSDUCIN BETA-LIKE PROTEIN 3"/>
    <property type="match status" value="1"/>
</dbReference>
<dbReference type="SMART" id="SM00320">
    <property type="entry name" value="WD40"/>
    <property type="match status" value="2"/>
</dbReference>
<dbReference type="GO" id="GO:0005730">
    <property type="term" value="C:nucleolus"/>
    <property type="evidence" value="ECO:0007669"/>
    <property type="project" value="TreeGrafter"/>
</dbReference>
<evidence type="ECO:0000256" key="1">
    <source>
        <dbReference type="ARBA" id="ARBA00022574"/>
    </source>
</evidence>
<dbReference type="KEGG" id="lbc:LACBIDRAFT_336361"/>
<dbReference type="Pfam" id="PF00400">
    <property type="entry name" value="WD40"/>
    <property type="match status" value="2"/>
</dbReference>
<name>B0E587_LACBS</name>
<feature type="repeat" description="WD" evidence="3">
    <location>
        <begin position="33"/>
        <end position="64"/>
    </location>
</feature>
<keyword evidence="1 3" id="KW-0853">WD repeat</keyword>
<evidence type="ECO:0000313" key="5">
    <source>
        <dbReference type="Proteomes" id="UP000001194"/>
    </source>
</evidence>
<dbReference type="GO" id="GO:0000480">
    <property type="term" value="P:endonucleolytic cleavage in 5'-ETS of tricistronic rRNA transcript (SSU-rRNA, 5.8S rRNA, LSU-rRNA)"/>
    <property type="evidence" value="ECO:0007669"/>
    <property type="project" value="TreeGrafter"/>
</dbReference>
<dbReference type="GO" id="GO:0030686">
    <property type="term" value="C:90S preribosome"/>
    <property type="evidence" value="ECO:0007669"/>
    <property type="project" value="TreeGrafter"/>
</dbReference>
<gene>
    <name evidence="4" type="ORF">LACBIDRAFT_336361</name>
</gene>
<dbReference type="InterPro" id="IPR036322">
    <property type="entry name" value="WD40_repeat_dom_sf"/>
</dbReference>
<dbReference type="PROSITE" id="PS00678">
    <property type="entry name" value="WD_REPEATS_1"/>
    <property type="match status" value="1"/>
</dbReference>
<dbReference type="Proteomes" id="UP000001194">
    <property type="component" value="Unassembled WGS sequence"/>
</dbReference>
<dbReference type="AlphaFoldDB" id="B0E587"/>
<dbReference type="OrthoDB" id="5414888at2759"/>
<dbReference type="PROSITE" id="PS50294">
    <property type="entry name" value="WD_REPEATS_REGION"/>
    <property type="match status" value="2"/>
</dbReference>
<sequence length="173" mass="18546">PPFSAVQDSHLALATNSSLIRVYSTLKFDARLLDGHSDIVLALDHGQDGALLASGSKDRTARLWVPFSGDGPEWGYGCVAVCEGHSESIGAVALSRSGSRFMFTGSQDRTIKMWDLSDVPSFYSGLGQAVVRCGSLTTHKAHEKDINSLDGPTIEIASRLQLMNISGKLQNPL</sequence>
<dbReference type="RefSeq" id="XP_001891355.1">
    <property type="nucleotide sequence ID" value="XM_001891320.1"/>
</dbReference>
<accession>B0E587</accession>
<dbReference type="Gene3D" id="2.130.10.10">
    <property type="entry name" value="YVTN repeat-like/Quinoprotein amine dehydrogenase"/>
    <property type="match status" value="2"/>
</dbReference>
<protein>
    <submittedName>
        <fullName evidence="4">Predicted protein</fullName>
    </submittedName>
</protein>
<dbReference type="SUPFAM" id="SSF50978">
    <property type="entry name" value="WD40 repeat-like"/>
    <property type="match status" value="1"/>
</dbReference>
<dbReference type="EMBL" id="DS547736">
    <property type="protein sequence ID" value="EDQ97994.1"/>
    <property type="molecule type" value="Genomic_DNA"/>
</dbReference>
<evidence type="ECO:0000256" key="3">
    <source>
        <dbReference type="PROSITE-ProRule" id="PRU00221"/>
    </source>
</evidence>
<evidence type="ECO:0000313" key="4">
    <source>
        <dbReference type="EMBL" id="EDQ97994.1"/>
    </source>
</evidence>
<dbReference type="InterPro" id="IPR015943">
    <property type="entry name" value="WD40/YVTN_repeat-like_dom_sf"/>
</dbReference>
<evidence type="ECO:0000256" key="2">
    <source>
        <dbReference type="ARBA" id="ARBA00022737"/>
    </source>
</evidence>
<dbReference type="InterPro" id="IPR019775">
    <property type="entry name" value="WD40_repeat_CS"/>
</dbReference>
<dbReference type="GO" id="GO:0000472">
    <property type="term" value="P:endonucleolytic cleavage to generate mature 5'-end of SSU-rRNA from (SSU-rRNA, 5.8S rRNA, LSU-rRNA)"/>
    <property type="evidence" value="ECO:0007669"/>
    <property type="project" value="TreeGrafter"/>
</dbReference>
<dbReference type="PROSITE" id="PS50082">
    <property type="entry name" value="WD_REPEATS_2"/>
    <property type="match status" value="2"/>
</dbReference>
<dbReference type="InterPro" id="IPR001680">
    <property type="entry name" value="WD40_rpt"/>
</dbReference>
<dbReference type="HOGENOM" id="CLU_1551294_0_0_1"/>
<reference evidence="4 5" key="1">
    <citation type="journal article" date="2008" name="Nature">
        <title>The genome of Laccaria bicolor provides insights into mycorrhizal symbiosis.</title>
        <authorList>
            <person name="Martin F."/>
            <person name="Aerts A."/>
            <person name="Ahren D."/>
            <person name="Brun A."/>
            <person name="Danchin E.G.J."/>
            <person name="Duchaussoy F."/>
            <person name="Gibon J."/>
            <person name="Kohler A."/>
            <person name="Lindquist E."/>
            <person name="Pereda V."/>
            <person name="Salamov A."/>
            <person name="Shapiro H.J."/>
            <person name="Wuyts J."/>
            <person name="Blaudez D."/>
            <person name="Buee M."/>
            <person name="Brokstein P."/>
            <person name="Canbaeck B."/>
            <person name="Cohen D."/>
            <person name="Courty P.E."/>
            <person name="Coutinho P.M."/>
            <person name="Delaruelle C."/>
            <person name="Detter J.C."/>
            <person name="Deveau A."/>
            <person name="DiFazio S."/>
            <person name="Duplessis S."/>
            <person name="Fraissinet-Tachet L."/>
            <person name="Lucic E."/>
            <person name="Frey-Klett P."/>
            <person name="Fourrey C."/>
            <person name="Feussner I."/>
            <person name="Gay G."/>
            <person name="Grimwood J."/>
            <person name="Hoegger P.J."/>
            <person name="Jain P."/>
            <person name="Kilaru S."/>
            <person name="Labbe J."/>
            <person name="Lin Y.C."/>
            <person name="Legue V."/>
            <person name="Le Tacon F."/>
            <person name="Marmeisse R."/>
            <person name="Melayah D."/>
            <person name="Montanini B."/>
            <person name="Muratet M."/>
            <person name="Nehls U."/>
            <person name="Niculita-Hirzel H."/>
            <person name="Oudot-Le Secq M.P."/>
            <person name="Peter M."/>
            <person name="Quesneville H."/>
            <person name="Rajashekar B."/>
            <person name="Reich M."/>
            <person name="Rouhier N."/>
            <person name="Schmutz J."/>
            <person name="Yin T."/>
            <person name="Chalot M."/>
            <person name="Henrissat B."/>
            <person name="Kuees U."/>
            <person name="Lucas S."/>
            <person name="Van de Peer Y."/>
            <person name="Podila G.K."/>
            <person name="Polle A."/>
            <person name="Pukkila P.J."/>
            <person name="Richardson P.M."/>
            <person name="Rouze P."/>
            <person name="Sanders I.R."/>
            <person name="Stajich J.E."/>
            <person name="Tunlid A."/>
            <person name="Tuskan G."/>
            <person name="Grigoriev I.V."/>
        </authorList>
    </citation>
    <scope>NUCLEOTIDE SEQUENCE [LARGE SCALE GENOMIC DNA]</scope>
    <source>
        <strain evidence="5">S238N-H82 / ATCC MYA-4686</strain>
    </source>
</reference>
<feature type="non-terminal residue" evidence="4">
    <location>
        <position position="1"/>
    </location>
</feature>
<dbReference type="GO" id="GO:0034511">
    <property type="term" value="F:U3 snoRNA binding"/>
    <property type="evidence" value="ECO:0007669"/>
    <property type="project" value="TreeGrafter"/>
</dbReference>
<keyword evidence="2" id="KW-0677">Repeat</keyword>